<evidence type="ECO:0008006" key="4">
    <source>
        <dbReference type="Google" id="ProtNLM"/>
    </source>
</evidence>
<accession>A0A0M2PSV9</accession>
<dbReference type="Proteomes" id="UP000034681">
    <property type="component" value="Unassembled WGS sequence"/>
</dbReference>
<feature type="coiled-coil region" evidence="1">
    <location>
        <begin position="65"/>
        <end position="96"/>
    </location>
</feature>
<keyword evidence="3" id="KW-1185">Reference proteome</keyword>
<protein>
    <recommendedName>
        <fullName evidence="4">DUF433 domain-containing protein</fullName>
    </recommendedName>
</protein>
<dbReference type="InterPro" id="IPR009057">
    <property type="entry name" value="Homeodomain-like_sf"/>
</dbReference>
<name>A0A0M2PSV9_PROHO</name>
<dbReference type="AlphaFoldDB" id="A0A0M2PSV9"/>
<dbReference type="InterPro" id="IPR036388">
    <property type="entry name" value="WH-like_DNA-bd_sf"/>
</dbReference>
<dbReference type="OrthoDB" id="425839at2"/>
<evidence type="ECO:0000313" key="3">
    <source>
        <dbReference type="Proteomes" id="UP000034681"/>
    </source>
</evidence>
<dbReference type="RefSeq" id="WP_017712715.1">
    <property type="nucleotide sequence ID" value="NZ_KB235937.1"/>
</dbReference>
<proteinExistence type="predicted"/>
<dbReference type="EMBL" id="AJTX02000006">
    <property type="protein sequence ID" value="KKI99209.1"/>
    <property type="molecule type" value="Genomic_DNA"/>
</dbReference>
<keyword evidence="1" id="KW-0175">Coiled coil</keyword>
<evidence type="ECO:0000256" key="1">
    <source>
        <dbReference type="SAM" id="Coils"/>
    </source>
</evidence>
<dbReference type="InterPro" id="IPR007367">
    <property type="entry name" value="DUF433"/>
</dbReference>
<dbReference type="SUPFAM" id="SSF46689">
    <property type="entry name" value="Homeodomain-like"/>
    <property type="match status" value="1"/>
</dbReference>
<dbReference type="Pfam" id="PF04255">
    <property type="entry name" value="DUF433"/>
    <property type="match status" value="1"/>
</dbReference>
<comment type="caution">
    <text evidence="2">The sequence shown here is derived from an EMBL/GenBank/DDBJ whole genome shotgun (WGS) entry which is preliminary data.</text>
</comment>
<reference evidence="2" key="1">
    <citation type="submission" date="2012-04" db="EMBL/GenBank/DDBJ databases">
        <authorList>
            <person name="Borisov I.G."/>
            <person name="Ivanikova N.V."/>
            <person name="Pinevich A.V."/>
        </authorList>
    </citation>
    <scope>NUCLEOTIDE SEQUENCE</scope>
    <source>
        <strain evidence="2">CALU 1027</strain>
    </source>
</reference>
<sequence>MTIDENGQAQIIRTERGLTVAGTRITLYDVMDYVTAQYPPKFIRGLFNLTDEQINAALNYIEENRAEVEAEYQIVLKEAEELREYYEERNRDLIARLSLKPPKPGMEAAWERLQAQKAKHQAQIKSHA</sequence>
<evidence type="ECO:0000313" key="2">
    <source>
        <dbReference type="EMBL" id="KKI99209.1"/>
    </source>
</evidence>
<dbReference type="Gene3D" id="1.10.10.10">
    <property type="entry name" value="Winged helix-like DNA-binding domain superfamily/Winged helix DNA-binding domain"/>
    <property type="match status" value="1"/>
</dbReference>
<gene>
    <name evidence="2" type="ORF">PROH_15780</name>
</gene>
<organism evidence="2 3">
    <name type="scientific">Prochlorothrix hollandica PCC 9006 = CALU 1027</name>
    <dbReference type="NCBI Taxonomy" id="317619"/>
    <lineage>
        <taxon>Bacteria</taxon>
        <taxon>Bacillati</taxon>
        <taxon>Cyanobacteriota</taxon>
        <taxon>Cyanophyceae</taxon>
        <taxon>Prochlorotrichales</taxon>
        <taxon>Prochlorotrichaceae</taxon>
        <taxon>Prochlorothrix</taxon>
    </lineage>
</organism>